<dbReference type="InParanoid" id="K3WLA9"/>
<dbReference type="eggNOG" id="KOG1331">
    <property type="taxonomic scope" value="Eukaryota"/>
</dbReference>
<dbReference type="PANTHER" id="PTHR13069:SF21">
    <property type="entry name" value="ALKYLATED DNA REPAIR PROTEIN ALKB HOMOLOG 8"/>
    <property type="match status" value="1"/>
</dbReference>
<dbReference type="InterPro" id="IPR013216">
    <property type="entry name" value="Methyltransf_11"/>
</dbReference>
<dbReference type="FunCoup" id="K3WLA9">
    <property type="interactions" value="99"/>
</dbReference>
<dbReference type="SUPFAM" id="SSF51197">
    <property type="entry name" value="Clavaminate synthase-like"/>
    <property type="match status" value="1"/>
</dbReference>
<reference evidence="8" key="1">
    <citation type="journal article" date="2010" name="Genome Biol.">
        <title>Genome sequence of the necrotrophic plant pathogen Pythium ultimum reveals original pathogenicity mechanisms and effector repertoire.</title>
        <authorList>
            <person name="Levesque C.A."/>
            <person name="Brouwer H."/>
            <person name="Cano L."/>
            <person name="Hamilton J.P."/>
            <person name="Holt C."/>
            <person name="Huitema E."/>
            <person name="Raffaele S."/>
            <person name="Robideau G.P."/>
            <person name="Thines M."/>
            <person name="Win J."/>
            <person name="Zerillo M.M."/>
            <person name="Beakes G.W."/>
            <person name="Boore J.L."/>
            <person name="Busam D."/>
            <person name="Dumas B."/>
            <person name="Ferriera S."/>
            <person name="Fuerstenberg S.I."/>
            <person name="Gachon C.M."/>
            <person name="Gaulin E."/>
            <person name="Govers F."/>
            <person name="Grenville-Briggs L."/>
            <person name="Horner N."/>
            <person name="Hostetler J."/>
            <person name="Jiang R.H."/>
            <person name="Johnson J."/>
            <person name="Krajaejun T."/>
            <person name="Lin H."/>
            <person name="Meijer H.J."/>
            <person name="Moore B."/>
            <person name="Morris P."/>
            <person name="Phuntmart V."/>
            <person name="Puiu D."/>
            <person name="Shetty J."/>
            <person name="Stajich J.E."/>
            <person name="Tripathy S."/>
            <person name="Wawra S."/>
            <person name="van West P."/>
            <person name="Whitty B.R."/>
            <person name="Coutinho P.M."/>
            <person name="Henrissat B."/>
            <person name="Martin F."/>
            <person name="Thomas P.D."/>
            <person name="Tyler B.M."/>
            <person name="De Vries R.P."/>
            <person name="Kamoun S."/>
            <person name="Yandell M."/>
            <person name="Tisserat N."/>
            <person name="Buell C.R."/>
        </authorList>
    </citation>
    <scope>NUCLEOTIDE SEQUENCE</scope>
    <source>
        <strain evidence="8">DAOM:BR144</strain>
    </source>
</reference>
<dbReference type="SUPFAM" id="SSF53335">
    <property type="entry name" value="S-adenosyl-L-methionine-dependent methyltransferases"/>
    <property type="match status" value="1"/>
</dbReference>
<keyword evidence="2" id="KW-0808">Transferase</keyword>
<dbReference type="GO" id="GO:0002098">
    <property type="term" value="P:tRNA wobble uridine modification"/>
    <property type="evidence" value="ECO:0007669"/>
    <property type="project" value="TreeGrafter"/>
</dbReference>
<dbReference type="Gene3D" id="3.40.50.150">
    <property type="entry name" value="Vaccinia Virus protein VP39"/>
    <property type="match status" value="1"/>
</dbReference>
<keyword evidence="8" id="KW-1185">Reference proteome</keyword>
<evidence type="ECO:0000256" key="2">
    <source>
        <dbReference type="ARBA" id="ARBA00022679"/>
    </source>
</evidence>
<evidence type="ECO:0000313" key="8">
    <source>
        <dbReference type="Proteomes" id="UP000019132"/>
    </source>
</evidence>
<dbReference type="Gene3D" id="2.60.120.590">
    <property type="entry name" value="Alpha-ketoglutarate-dependent dioxygenase AlkB-like"/>
    <property type="match status" value="1"/>
</dbReference>
<evidence type="ECO:0000259" key="6">
    <source>
        <dbReference type="PROSITE" id="PS51471"/>
    </source>
</evidence>
<accession>K3WLA9</accession>
<dbReference type="GO" id="GO:0000049">
    <property type="term" value="F:tRNA binding"/>
    <property type="evidence" value="ECO:0007669"/>
    <property type="project" value="TreeGrafter"/>
</dbReference>
<keyword evidence="4" id="KW-0694">RNA-binding</keyword>
<dbReference type="PANTHER" id="PTHR13069">
    <property type="entry name" value="ALKYLATED DNA REPAIR PROTEIN ALKB HOMOLOG 8"/>
    <property type="match status" value="1"/>
</dbReference>
<dbReference type="GO" id="GO:0005634">
    <property type="term" value="C:nucleus"/>
    <property type="evidence" value="ECO:0007669"/>
    <property type="project" value="TreeGrafter"/>
</dbReference>
<evidence type="ECO:0000256" key="1">
    <source>
        <dbReference type="ARBA" id="ARBA00022603"/>
    </source>
</evidence>
<dbReference type="GO" id="GO:0005737">
    <property type="term" value="C:cytoplasm"/>
    <property type="evidence" value="ECO:0007669"/>
    <property type="project" value="TreeGrafter"/>
</dbReference>
<protein>
    <recommendedName>
        <fullName evidence="6">Fe2OG dioxygenase domain-containing protein</fullName>
    </recommendedName>
</protein>
<dbReference type="InterPro" id="IPR037151">
    <property type="entry name" value="AlkB-like_sf"/>
</dbReference>
<dbReference type="GO" id="GO:0106335">
    <property type="term" value="F:tRNA (5-carboxymethyluridine(34)-5-O)-methyltransferase activity"/>
    <property type="evidence" value="ECO:0007669"/>
    <property type="project" value="TreeGrafter"/>
</dbReference>
<proteinExistence type="predicted"/>
<dbReference type="InterPro" id="IPR051422">
    <property type="entry name" value="AlkB_tRNA_MeTrf/Diox"/>
</dbReference>
<dbReference type="AlphaFoldDB" id="K3WLA9"/>
<dbReference type="VEuPathDB" id="FungiDB:PYU1_G005740"/>
<keyword evidence="3" id="KW-0862">Zinc</keyword>
<dbReference type="HOGENOM" id="CLU_029501_4_0_1"/>
<dbReference type="GO" id="GO:0030488">
    <property type="term" value="P:tRNA methylation"/>
    <property type="evidence" value="ECO:0007669"/>
    <property type="project" value="TreeGrafter"/>
</dbReference>
<name>K3WLA9_GLOUD</name>
<evidence type="ECO:0000313" key="7">
    <source>
        <dbReference type="EnsemblProtists" id="PYU1_T005751"/>
    </source>
</evidence>
<dbReference type="EMBL" id="GL376573">
    <property type="status" value="NOT_ANNOTATED_CDS"/>
    <property type="molecule type" value="Genomic_DNA"/>
</dbReference>
<dbReference type="STRING" id="431595.K3WLA9"/>
<dbReference type="GO" id="GO:0008757">
    <property type="term" value="F:S-adenosylmethionine-dependent methyltransferase activity"/>
    <property type="evidence" value="ECO:0007669"/>
    <property type="project" value="InterPro"/>
</dbReference>
<feature type="region of interest" description="Disordered" evidence="5">
    <location>
        <begin position="565"/>
        <end position="586"/>
    </location>
</feature>
<organism evidence="7 8">
    <name type="scientific">Globisporangium ultimum (strain ATCC 200006 / CBS 805.95 / DAOM BR144)</name>
    <name type="common">Pythium ultimum</name>
    <dbReference type="NCBI Taxonomy" id="431595"/>
    <lineage>
        <taxon>Eukaryota</taxon>
        <taxon>Sar</taxon>
        <taxon>Stramenopiles</taxon>
        <taxon>Oomycota</taxon>
        <taxon>Peronosporomycetes</taxon>
        <taxon>Pythiales</taxon>
        <taxon>Pythiaceae</taxon>
        <taxon>Globisporangium</taxon>
    </lineage>
</organism>
<sequence>MTDVDALAANVETQRATADASAAAPVTTTTSGSKYGPPLELIEYVADDQPSAFLKFSMSRRISEKLITEDKLRPFLLSVARERLADSADIIDDDVVRRIEYGKSAKKTILVEFANAKFAAPVRETLHNQACALLQGRAMYVDFAMLRKEKEVRDAFLRVMSISRIRALEDPSTRIPGLIILPEFISKEDEVSLLEMLERDDGAHWKNTVKARQVQHFGYEFSYETRCCDANQPLEPMPPAMDKLTKQIPASIMDTPDQITVNEYKPGQGIAAHIDTHSAFTNAIASLSLENEIVMEFRHPDGRMESVLCQPRSLLVMTGPSRYEWTHAIPPRMFDVIDGEKVDRKRRVSITFRKIQETDCTCDFPVQCDSERDQNGAVSSPQTAGSNDEKLFPTHVEQQYVHEFYETVASHFSSTRYNPWPRVAAFVRSLEPGSLIADIGCGNGKYMKCVDAASQNMIVGGDRSSNLVKICKESDLNVMVCDAMTVPIRSGSCDAALSIAVLHHLSTLHHRLAAVKELIRVLRVGGRGVIYAWAHEQQVNSKRKFEGPKQDFMVPWNLDARFAQKDNNNTKNESGDGTAIDEKESSTKGPIVVQRYCHMFKEGELEQLVELAGNAIVEEQYYDESNWAVVLRRVS</sequence>
<feature type="domain" description="Fe2OG dioxygenase" evidence="6">
    <location>
        <begin position="255"/>
        <end position="356"/>
    </location>
</feature>
<keyword evidence="1" id="KW-0489">Methyltransferase</keyword>
<dbReference type="eggNOG" id="KOG4176">
    <property type="taxonomic scope" value="Eukaryota"/>
</dbReference>
<dbReference type="PROSITE" id="PS51471">
    <property type="entry name" value="FE2OG_OXY"/>
    <property type="match status" value="1"/>
</dbReference>
<dbReference type="Proteomes" id="UP000019132">
    <property type="component" value="Unassembled WGS sequence"/>
</dbReference>
<dbReference type="InterPro" id="IPR027450">
    <property type="entry name" value="AlkB-like"/>
</dbReference>
<dbReference type="Pfam" id="PF08241">
    <property type="entry name" value="Methyltransf_11"/>
    <property type="match status" value="1"/>
</dbReference>
<dbReference type="Pfam" id="PF13532">
    <property type="entry name" value="2OG-FeII_Oxy_2"/>
    <property type="match status" value="1"/>
</dbReference>
<dbReference type="InterPro" id="IPR029063">
    <property type="entry name" value="SAM-dependent_MTases_sf"/>
</dbReference>
<dbReference type="EnsemblProtists" id="PYU1_T005751">
    <property type="protein sequence ID" value="PYU1_T005751"/>
    <property type="gene ID" value="PYU1_G005740"/>
</dbReference>
<reference evidence="8" key="2">
    <citation type="submission" date="2010-04" db="EMBL/GenBank/DDBJ databases">
        <authorList>
            <person name="Buell R."/>
            <person name="Hamilton J."/>
            <person name="Hostetler J."/>
        </authorList>
    </citation>
    <scope>NUCLEOTIDE SEQUENCE [LARGE SCALE GENOMIC DNA]</scope>
    <source>
        <strain evidence="8">DAOM:BR144</strain>
    </source>
</reference>
<evidence type="ECO:0000256" key="4">
    <source>
        <dbReference type="ARBA" id="ARBA00022884"/>
    </source>
</evidence>
<dbReference type="InterPro" id="IPR005123">
    <property type="entry name" value="Oxoglu/Fe-dep_dioxygenase_dom"/>
</dbReference>
<evidence type="ECO:0000256" key="5">
    <source>
        <dbReference type="SAM" id="MobiDB-lite"/>
    </source>
</evidence>
<reference evidence="7" key="3">
    <citation type="submission" date="2015-02" db="UniProtKB">
        <authorList>
            <consortium name="EnsemblProtists"/>
        </authorList>
    </citation>
    <scope>IDENTIFICATION</scope>
    <source>
        <strain evidence="7">DAOM BR144</strain>
    </source>
</reference>
<dbReference type="OMA" id="KYLGCNP"/>
<evidence type="ECO:0000256" key="3">
    <source>
        <dbReference type="ARBA" id="ARBA00022833"/>
    </source>
</evidence>
<dbReference type="CDD" id="cd02440">
    <property type="entry name" value="AdoMet_MTases"/>
    <property type="match status" value="1"/>
</dbReference>